<protein>
    <submittedName>
        <fullName evidence="8">Acetolactate synthase catalytic subunit</fullName>
    </submittedName>
</protein>
<evidence type="ECO:0000256" key="2">
    <source>
        <dbReference type="ARBA" id="ARBA00007812"/>
    </source>
</evidence>
<dbReference type="EMBL" id="JBHRTR010000034">
    <property type="protein sequence ID" value="MFC3229749.1"/>
    <property type="molecule type" value="Genomic_DNA"/>
</dbReference>
<organism evidence="8 9">
    <name type="scientific">Marinibaculum pumilum</name>
    <dbReference type="NCBI Taxonomy" id="1766165"/>
    <lineage>
        <taxon>Bacteria</taxon>
        <taxon>Pseudomonadati</taxon>
        <taxon>Pseudomonadota</taxon>
        <taxon>Alphaproteobacteria</taxon>
        <taxon>Rhodospirillales</taxon>
        <taxon>Rhodospirillaceae</taxon>
        <taxon>Marinibaculum</taxon>
    </lineage>
</organism>
<dbReference type="InterPro" id="IPR029035">
    <property type="entry name" value="DHS-like_NAD/FAD-binding_dom"/>
</dbReference>
<evidence type="ECO:0000256" key="1">
    <source>
        <dbReference type="ARBA" id="ARBA00001964"/>
    </source>
</evidence>
<dbReference type="PROSITE" id="PS00187">
    <property type="entry name" value="TPP_ENZYMES"/>
    <property type="match status" value="1"/>
</dbReference>
<comment type="cofactor">
    <cofactor evidence="1">
        <name>thiamine diphosphate</name>
        <dbReference type="ChEBI" id="CHEBI:58937"/>
    </cofactor>
</comment>
<evidence type="ECO:0000259" key="5">
    <source>
        <dbReference type="Pfam" id="PF00205"/>
    </source>
</evidence>
<comment type="caution">
    <text evidence="8">The sequence shown here is derived from an EMBL/GenBank/DDBJ whole genome shotgun (WGS) entry which is preliminary data.</text>
</comment>
<evidence type="ECO:0000259" key="6">
    <source>
        <dbReference type="Pfam" id="PF02775"/>
    </source>
</evidence>
<feature type="domain" description="Thiamine pyrophosphate enzyme TPP-binding" evidence="6">
    <location>
        <begin position="407"/>
        <end position="550"/>
    </location>
</feature>
<comment type="similarity">
    <text evidence="2 4">Belongs to the TPP enzyme family.</text>
</comment>
<dbReference type="CDD" id="cd07035">
    <property type="entry name" value="TPP_PYR_POX_like"/>
    <property type="match status" value="1"/>
</dbReference>
<dbReference type="Gene3D" id="3.40.50.1220">
    <property type="entry name" value="TPP-binding domain"/>
    <property type="match status" value="1"/>
</dbReference>
<dbReference type="Pfam" id="PF02776">
    <property type="entry name" value="TPP_enzyme_N"/>
    <property type="match status" value="1"/>
</dbReference>
<evidence type="ECO:0000313" key="8">
    <source>
        <dbReference type="EMBL" id="MFC3229749.1"/>
    </source>
</evidence>
<dbReference type="RefSeq" id="WP_379904242.1">
    <property type="nucleotide sequence ID" value="NZ_JBHRTR010000034.1"/>
</dbReference>
<dbReference type="InterPro" id="IPR012001">
    <property type="entry name" value="Thiamin_PyroP_enz_TPP-bd_dom"/>
</dbReference>
<gene>
    <name evidence="8" type="ORF">ACFOGJ_21045</name>
</gene>
<dbReference type="SUPFAM" id="SSF52518">
    <property type="entry name" value="Thiamin diphosphate-binding fold (THDP-binding)"/>
    <property type="match status" value="2"/>
</dbReference>
<dbReference type="InterPro" id="IPR045229">
    <property type="entry name" value="TPP_enz"/>
</dbReference>
<dbReference type="PANTHER" id="PTHR18968">
    <property type="entry name" value="THIAMINE PYROPHOSPHATE ENZYMES"/>
    <property type="match status" value="1"/>
</dbReference>
<dbReference type="Proteomes" id="UP001595528">
    <property type="component" value="Unassembled WGS sequence"/>
</dbReference>
<dbReference type="Pfam" id="PF02775">
    <property type="entry name" value="TPP_enzyme_C"/>
    <property type="match status" value="1"/>
</dbReference>
<name>A0ABV7L5N4_9PROT</name>
<proteinExistence type="inferred from homology"/>
<sequence>MAADGQETVARRIAAALRRHGVAMIFGQSLPSAVVLACEAIGIRQIAYRQENMGGAMADGFARRAGRTAVVCAQNGPAATLLVPPLAEALKASVPVVALVQEVERAQADRNAFQELDHIALFQPCTKWVRRIQTADRVDDYVDQAFLAAASGRPGPAALLLPADLLREAAPADPVPRTADYGAWPLDRPCPDLQAVGAAARLIATARQPVVLAGGGALATGAPQALAALQEAAHLPVFTTNMGKGAVDEHHPLSAGVLGALTGPRSLGRHSRPLLVAADVVLLVGTRTNQNGTDSWRLLPPGARLIHLDIDPQEIGRNHEALRLVGDAAAGLQALAAALAALDLRQRAAARPNLETRIATAWSAFAEDLRPLLQANAGPIRPEQVMAELQPLLTPRSTVVGDASYASMWVVGQLRGLAAGMRFLTPRGLAGLGWGLPLAIGAKLAAPDAPVVALAGDGGFAHAWAELETLARHRIALPVVVLNNGVLGFQKDAETVKFGAYTTACHFGPVDHAAIARACGCEGLRIAAAGEVGPALRHALAADGPVLLEVMTDPDAHPPLSLFDGTLDRSEV</sequence>
<keyword evidence="9" id="KW-1185">Reference proteome</keyword>
<dbReference type="SUPFAM" id="SSF52467">
    <property type="entry name" value="DHS-like NAD/FAD-binding domain"/>
    <property type="match status" value="1"/>
</dbReference>
<evidence type="ECO:0000256" key="4">
    <source>
        <dbReference type="RuleBase" id="RU362132"/>
    </source>
</evidence>
<feature type="domain" description="Thiamine pyrophosphate enzyme central" evidence="5">
    <location>
        <begin position="198"/>
        <end position="335"/>
    </location>
</feature>
<dbReference type="PANTHER" id="PTHR18968:SF13">
    <property type="entry name" value="ACETOLACTATE SYNTHASE CATALYTIC SUBUNIT, MITOCHONDRIAL"/>
    <property type="match status" value="1"/>
</dbReference>
<evidence type="ECO:0000313" key="9">
    <source>
        <dbReference type="Proteomes" id="UP001595528"/>
    </source>
</evidence>
<dbReference type="InterPro" id="IPR012000">
    <property type="entry name" value="Thiamin_PyroP_enz_cen_dom"/>
</dbReference>
<dbReference type="Gene3D" id="3.40.50.970">
    <property type="match status" value="2"/>
</dbReference>
<dbReference type="NCBIfam" id="NF004772">
    <property type="entry name" value="PRK06112.1"/>
    <property type="match status" value="1"/>
</dbReference>
<accession>A0ABV7L5N4</accession>
<dbReference type="InterPro" id="IPR000399">
    <property type="entry name" value="TPP-bd_CS"/>
</dbReference>
<dbReference type="Pfam" id="PF00205">
    <property type="entry name" value="TPP_enzyme_M"/>
    <property type="match status" value="1"/>
</dbReference>
<evidence type="ECO:0000259" key="7">
    <source>
        <dbReference type="Pfam" id="PF02776"/>
    </source>
</evidence>
<dbReference type="InterPro" id="IPR011766">
    <property type="entry name" value="TPP_enzyme_TPP-bd"/>
</dbReference>
<keyword evidence="3 4" id="KW-0786">Thiamine pyrophosphate</keyword>
<dbReference type="InterPro" id="IPR029061">
    <property type="entry name" value="THDP-binding"/>
</dbReference>
<dbReference type="CDD" id="cd00568">
    <property type="entry name" value="TPP_enzymes"/>
    <property type="match status" value="1"/>
</dbReference>
<feature type="domain" description="Thiamine pyrophosphate enzyme N-terminal TPP-binding" evidence="7">
    <location>
        <begin position="8"/>
        <end position="121"/>
    </location>
</feature>
<reference evidence="9" key="1">
    <citation type="journal article" date="2019" name="Int. J. Syst. Evol. Microbiol.">
        <title>The Global Catalogue of Microorganisms (GCM) 10K type strain sequencing project: providing services to taxonomists for standard genome sequencing and annotation.</title>
        <authorList>
            <consortium name="The Broad Institute Genomics Platform"/>
            <consortium name="The Broad Institute Genome Sequencing Center for Infectious Disease"/>
            <person name="Wu L."/>
            <person name="Ma J."/>
        </authorList>
    </citation>
    <scope>NUCLEOTIDE SEQUENCE [LARGE SCALE GENOMIC DNA]</scope>
    <source>
        <strain evidence="9">KCTC 42964</strain>
    </source>
</reference>
<evidence type="ECO:0000256" key="3">
    <source>
        <dbReference type="ARBA" id="ARBA00023052"/>
    </source>
</evidence>